<name>A0A0A9HQI9_ARUDO</name>
<organism evidence="1">
    <name type="scientific">Arundo donax</name>
    <name type="common">Giant reed</name>
    <name type="synonym">Donax arundinaceus</name>
    <dbReference type="NCBI Taxonomy" id="35708"/>
    <lineage>
        <taxon>Eukaryota</taxon>
        <taxon>Viridiplantae</taxon>
        <taxon>Streptophyta</taxon>
        <taxon>Embryophyta</taxon>
        <taxon>Tracheophyta</taxon>
        <taxon>Spermatophyta</taxon>
        <taxon>Magnoliopsida</taxon>
        <taxon>Liliopsida</taxon>
        <taxon>Poales</taxon>
        <taxon>Poaceae</taxon>
        <taxon>PACMAD clade</taxon>
        <taxon>Arundinoideae</taxon>
        <taxon>Arundineae</taxon>
        <taxon>Arundo</taxon>
    </lineage>
</organism>
<accession>A0A0A9HQI9</accession>
<reference evidence="1" key="1">
    <citation type="submission" date="2014-09" db="EMBL/GenBank/DDBJ databases">
        <authorList>
            <person name="Magalhaes I.L.F."/>
            <person name="Oliveira U."/>
            <person name="Santos F.R."/>
            <person name="Vidigal T.H.D.A."/>
            <person name="Brescovit A.D."/>
            <person name="Santos A.J."/>
        </authorList>
    </citation>
    <scope>NUCLEOTIDE SEQUENCE</scope>
    <source>
        <tissue evidence="1">Shoot tissue taken approximately 20 cm above the soil surface</tissue>
    </source>
</reference>
<proteinExistence type="predicted"/>
<dbReference type="AlphaFoldDB" id="A0A0A9HQI9"/>
<sequence length="62" mass="6791">MWVVLGVFLLPGHGAPLGRLGEEPGYRRPLASLKHRSLLQLALALTVLTTCRSNDKTSRIPL</sequence>
<dbReference type="EMBL" id="GBRH01160770">
    <property type="protein sequence ID" value="JAE37126.1"/>
    <property type="molecule type" value="Transcribed_RNA"/>
</dbReference>
<reference evidence="1" key="2">
    <citation type="journal article" date="2015" name="Data Brief">
        <title>Shoot transcriptome of the giant reed, Arundo donax.</title>
        <authorList>
            <person name="Barrero R.A."/>
            <person name="Guerrero F.D."/>
            <person name="Moolhuijzen P."/>
            <person name="Goolsby J.A."/>
            <person name="Tidwell J."/>
            <person name="Bellgard S.E."/>
            <person name="Bellgard M.I."/>
        </authorList>
    </citation>
    <scope>NUCLEOTIDE SEQUENCE</scope>
    <source>
        <tissue evidence="1">Shoot tissue taken approximately 20 cm above the soil surface</tissue>
    </source>
</reference>
<protein>
    <submittedName>
        <fullName evidence="1">Uncharacterized protein</fullName>
    </submittedName>
</protein>
<evidence type="ECO:0000313" key="1">
    <source>
        <dbReference type="EMBL" id="JAE37126.1"/>
    </source>
</evidence>